<name>A0ACC3C0J5_PYRYE</name>
<comment type="caution">
    <text evidence="1">The sequence shown here is derived from an EMBL/GenBank/DDBJ whole genome shotgun (WGS) entry which is preliminary data.</text>
</comment>
<keyword evidence="2" id="KW-1185">Reference proteome</keyword>
<dbReference type="EMBL" id="CM020619">
    <property type="protein sequence ID" value="KAK1863322.1"/>
    <property type="molecule type" value="Genomic_DNA"/>
</dbReference>
<organism evidence="1 2">
    <name type="scientific">Pyropia yezoensis</name>
    <name type="common">Susabi-nori</name>
    <name type="synonym">Porphyra yezoensis</name>
    <dbReference type="NCBI Taxonomy" id="2788"/>
    <lineage>
        <taxon>Eukaryota</taxon>
        <taxon>Rhodophyta</taxon>
        <taxon>Bangiophyceae</taxon>
        <taxon>Bangiales</taxon>
        <taxon>Bangiaceae</taxon>
        <taxon>Pyropia</taxon>
    </lineage>
</organism>
<dbReference type="Proteomes" id="UP000798662">
    <property type="component" value="Chromosome 2"/>
</dbReference>
<protein>
    <submittedName>
        <fullName evidence="1">Uncharacterized protein</fullName>
    </submittedName>
</protein>
<evidence type="ECO:0000313" key="2">
    <source>
        <dbReference type="Proteomes" id="UP000798662"/>
    </source>
</evidence>
<sequence length="232" mass="24696">MGQDGGGSEFLTDPLPATSAGAAGSGSGVGNGGGGSALPAAGAASASPFDAPPAGQGNAVQEILATSAHPTVAVFHVAFKMAAIASYLLLGIFTKSFVVHFVLTVTLLAFDFWTVKNVSGRLLVGLRWWNDVDEDGAGTWRFETIQNRNTLNVTDGRIFWWSLYLTPIVWVLLGVVCVLKFNLSYLLLVVVALVLSCANIYGYYHCNKDATEQMRSYVQQTVLGAAMDRFLP</sequence>
<accession>A0ACC3C0J5</accession>
<proteinExistence type="predicted"/>
<gene>
    <name evidence="1" type="ORF">I4F81_005880</name>
</gene>
<reference evidence="1" key="1">
    <citation type="submission" date="2019-11" db="EMBL/GenBank/DDBJ databases">
        <title>Nori genome reveals adaptations in red seaweeds to the harsh intertidal environment.</title>
        <authorList>
            <person name="Wang D."/>
            <person name="Mao Y."/>
        </authorList>
    </citation>
    <scope>NUCLEOTIDE SEQUENCE</scope>
    <source>
        <tissue evidence="1">Gametophyte</tissue>
    </source>
</reference>
<evidence type="ECO:0000313" key="1">
    <source>
        <dbReference type="EMBL" id="KAK1863322.1"/>
    </source>
</evidence>